<reference evidence="4 5" key="1">
    <citation type="submission" date="2023-03" db="EMBL/GenBank/DDBJ databases">
        <title>Draft genome sequence of Streptomyces sp. RB6PN23 isolated from peat swamp forest in Thailand.</title>
        <authorList>
            <person name="Klaysubun C."/>
            <person name="Duangmal K."/>
        </authorList>
    </citation>
    <scope>NUCLEOTIDE SEQUENCE [LARGE SCALE GENOMIC DNA]</scope>
    <source>
        <strain evidence="4 5">RB6PN23</strain>
    </source>
</reference>
<evidence type="ECO:0000256" key="1">
    <source>
        <dbReference type="SAM" id="MobiDB-lite"/>
    </source>
</evidence>
<feature type="compositionally biased region" description="Low complexity" evidence="1">
    <location>
        <begin position="1"/>
        <end position="21"/>
    </location>
</feature>
<protein>
    <submittedName>
        <fullName evidence="4">L,D-transpeptidase family protein</fullName>
    </submittedName>
</protein>
<comment type="caution">
    <text evidence="4">The sequence shown here is derived from an EMBL/GenBank/DDBJ whole genome shotgun (WGS) entry which is preliminary data.</text>
</comment>
<evidence type="ECO:0000259" key="3">
    <source>
        <dbReference type="Pfam" id="PF03734"/>
    </source>
</evidence>
<dbReference type="CDD" id="cd16913">
    <property type="entry name" value="YkuD_like"/>
    <property type="match status" value="1"/>
</dbReference>
<dbReference type="PANTHER" id="PTHR38589:SF1">
    <property type="entry name" value="BLR0621 PROTEIN"/>
    <property type="match status" value="1"/>
</dbReference>
<evidence type="ECO:0000313" key="4">
    <source>
        <dbReference type="EMBL" id="MDF3291756.1"/>
    </source>
</evidence>
<organism evidence="4 5">
    <name type="scientific">Streptomyces silvisoli</name>
    <dbReference type="NCBI Taxonomy" id="3034235"/>
    <lineage>
        <taxon>Bacteria</taxon>
        <taxon>Bacillati</taxon>
        <taxon>Actinomycetota</taxon>
        <taxon>Actinomycetes</taxon>
        <taxon>Kitasatosporales</taxon>
        <taxon>Streptomycetaceae</taxon>
        <taxon>Streptomyces</taxon>
    </lineage>
</organism>
<sequence length="308" mass="32858">MPPYAPAAGPEPRSRSAPAAPQQRTRYVSERPDRVDDGPSAGPPDGRPPRHRTPDRDRLTWLICAGVGLGVLGTTALYANPGAMFRSTRSASAEVRPTHHAVAPPAAQPQPSVRRLPGIGARFGSAIPANARQALVVVGQGPGSWMSTATLWSRDDHGDWHPSETWTAHNALRGWTPSHRMDDLRSPIGVFSLTAAGGLAPNPGTRLPYDHSPAFRAVGAGFEGEPLTGSFDYVVAIDYNRVPGSSPLDPRTPLGRGRGAGLWVHVDHQGPTHGCVALSREHMVELLRKLDPAAHPVIVMGDRAALRQ</sequence>
<proteinExistence type="predicted"/>
<feature type="transmembrane region" description="Helical" evidence="2">
    <location>
        <begin position="59"/>
        <end position="79"/>
    </location>
</feature>
<dbReference type="EMBL" id="JARJBC010000014">
    <property type="protein sequence ID" value="MDF3291756.1"/>
    <property type="molecule type" value="Genomic_DNA"/>
</dbReference>
<dbReference type="RefSeq" id="WP_276094917.1">
    <property type="nucleotide sequence ID" value="NZ_JARJBC010000014.1"/>
</dbReference>
<keyword evidence="2" id="KW-1133">Transmembrane helix</keyword>
<keyword evidence="2" id="KW-0812">Transmembrane</keyword>
<evidence type="ECO:0000256" key="2">
    <source>
        <dbReference type="SAM" id="Phobius"/>
    </source>
</evidence>
<evidence type="ECO:0000313" key="5">
    <source>
        <dbReference type="Proteomes" id="UP001216579"/>
    </source>
</evidence>
<keyword evidence="2" id="KW-0472">Membrane</keyword>
<feature type="domain" description="L,D-TPase catalytic" evidence="3">
    <location>
        <begin position="182"/>
        <end position="299"/>
    </location>
</feature>
<keyword evidence="5" id="KW-1185">Reference proteome</keyword>
<feature type="region of interest" description="Disordered" evidence="1">
    <location>
        <begin position="1"/>
        <end position="55"/>
    </location>
</feature>
<dbReference type="Proteomes" id="UP001216579">
    <property type="component" value="Unassembled WGS sequence"/>
</dbReference>
<dbReference type="Pfam" id="PF03734">
    <property type="entry name" value="YkuD"/>
    <property type="match status" value="1"/>
</dbReference>
<feature type="compositionally biased region" description="Basic and acidic residues" evidence="1">
    <location>
        <begin position="27"/>
        <end position="37"/>
    </location>
</feature>
<dbReference type="PANTHER" id="PTHR38589">
    <property type="entry name" value="BLR0621 PROTEIN"/>
    <property type="match status" value="1"/>
</dbReference>
<accession>A0ABT5ZQ23</accession>
<gene>
    <name evidence="4" type="ORF">P3G67_21500</name>
</gene>
<name>A0ABT5ZQ23_9ACTN</name>
<dbReference type="InterPro" id="IPR005490">
    <property type="entry name" value="LD_TPept_cat_dom"/>
</dbReference>